<reference evidence="17" key="1">
    <citation type="submission" date="2015-01" db="EMBL/GenBank/DDBJ databases">
        <title>Transcriptome Assembly of Fopius arisanus.</title>
        <authorList>
            <person name="Geib S."/>
        </authorList>
    </citation>
    <scope>NUCLEOTIDE SEQUENCE</scope>
</reference>
<evidence type="ECO:0000256" key="4">
    <source>
        <dbReference type="ARBA" id="ARBA00022454"/>
    </source>
</evidence>
<evidence type="ECO:0000256" key="2">
    <source>
        <dbReference type="ARBA" id="ARBA00004324"/>
    </source>
</evidence>
<keyword evidence="13" id="KW-0131">Cell cycle</keyword>
<accession>A0A9R1TAP0</accession>
<dbReference type="Proteomes" id="UP000694866">
    <property type="component" value="Unplaced"/>
</dbReference>
<keyword evidence="12" id="KW-0539">Nucleus</keyword>
<dbReference type="SUPFAM" id="SSF57667">
    <property type="entry name" value="beta-beta-alpha zinc fingers"/>
    <property type="match status" value="1"/>
</dbReference>
<dbReference type="InterPro" id="IPR059039">
    <property type="entry name" value="ZNF380_CC"/>
</dbReference>
<feature type="compositionally biased region" description="Basic and acidic residues" evidence="15">
    <location>
        <begin position="247"/>
        <end position="258"/>
    </location>
</feature>
<evidence type="ECO:0000256" key="1">
    <source>
        <dbReference type="ARBA" id="ARBA00004286"/>
    </source>
</evidence>
<keyword evidence="4" id="KW-0158">Chromosome</keyword>
<keyword evidence="5" id="KW-0217">Developmental protein</keyword>
<proteinExistence type="predicted"/>
<feature type="region of interest" description="Disordered" evidence="15">
    <location>
        <begin position="85"/>
        <end position="135"/>
    </location>
</feature>
<dbReference type="GO" id="GO:0008270">
    <property type="term" value="F:zinc ion binding"/>
    <property type="evidence" value="ECO:0007669"/>
    <property type="project" value="UniProtKB-KW"/>
</dbReference>
<feature type="compositionally biased region" description="Basic and acidic residues" evidence="15">
    <location>
        <begin position="149"/>
        <end position="161"/>
    </location>
</feature>
<evidence type="ECO:0000256" key="15">
    <source>
        <dbReference type="SAM" id="MobiDB-lite"/>
    </source>
</evidence>
<keyword evidence="7" id="KW-0479">Metal-binding</keyword>
<dbReference type="GO" id="GO:0044773">
    <property type="term" value="P:mitotic DNA damage checkpoint signaling"/>
    <property type="evidence" value="ECO:0007669"/>
    <property type="project" value="TreeGrafter"/>
</dbReference>
<feature type="domain" description="ZNF380 coiled-coil" evidence="16">
    <location>
        <begin position="168"/>
        <end position="248"/>
    </location>
</feature>
<reference evidence="19" key="2">
    <citation type="submission" date="2025-04" db="UniProtKB">
        <authorList>
            <consortium name="RefSeq"/>
        </authorList>
    </citation>
    <scope>IDENTIFICATION</scope>
    <source>
        <strain evidence="19">USDA-PBARC FA_bdor</strain>
        <tissue evidence="19">Whole organism</tissue>
    </source>
</reference>
<accession>A0A0C9R6D6</accession>
<evidence type="ECO:0000256" key="12">
    <source>
        <dbReference type="ARBA" id="ARBA00023242"/>
    </source>
</evidence>
<dbReference type="PANTHER" id="PTHR13278:SF0">
    <property type="entry name" value="ZINC FINGER PROTEIN 830"/>
    <property type="match status" value="1"/>
</dbReference>
<dbReference type="GO" id="GO:0005681">
    <property type="term" value="C:spliceosomal complex"/>
    <property type="evidence" value="ECO:0007669"/>
    <property type="project" value="InterPro"/>
</dbReference>
<dbReference type="InterPro" id="IPR036236">
    <property type="entry name" value="Znf_C2H2_sf"/>
</dbReference>
<evidence type="ECO:0000256" key="13">
    <source>
        <dbReference type="ARBA" id="ARBA00023306"/>
    </source>
</evidence>
<keyword evidence="11" id="KW-0175">Coiled coil</keyword>
<dbReference type="GO" id="GO:0033260">
    <property type="term" value="P:nuclear DNA replication"/>
    <property type="evidence" value="ECO:0007669"/>
    <property type="project" value="TreeGrafter"/>
</dbReference>
<evidence type="ECO:0000313" key="17">
    <source>
        <dbReference type="EMBL" id="JAG72083.1"/>
    </source>
</evidence>
<feature type="compositionally biased region" description="Acidic residues" evidence="15">
    <location>
        <begin position="259"/>
        <end position="272"/>
    </location>
</feature>
<evidence type="ECO:0000256" key="11">
    <source>
        <dbReference type="ARBA" id="ARBA00023054"/>
    </source>
</evidence>
<dbReference type="PANTHER" id="PTHR13278">
    <property type="entry name" value="ZINC FINGER PROTEIN 830"/>
    <property type="match status" value="1"/>
</dbReference>
<dbReference type="Pfam" id="PF23406">
    <property type="entry name" value="ZNF380_CC"/>
    <property type="match status" value="1"/>
</dbReference>
<dbReference type="GeneID" id="105268248"/>
<organism evidence="17">
    <name type="scientific">Fopius arisanus</name>
    <dbReference type="NCBI Taxonomy" id="64838"/>
    <lineage>
        <taxon>Eukaryota</taxon>
        <taxon>Metazoa</taxon>
        <taxon>Ecdysozoa</taxon>
        <taxon>Arthropoda</taxon>
        <taxon>Hexapoda</taxon>
        <taxon>Insecta</taxon>
        <taxon>Pterygota</taxon>
        <taxon>Neoptera</taxon>
        <taxon>Endopterygota</taxon>
        <taxon>Hymenoptera</taxon>
        <taxon>Apocrita</taxon>
        <taxon>Ichneumonoidea</taxon>
        <taxon>Braconidae</taxon>
        <taxon>Opiinae</taxon>
        <taxon>Fopius</taxon>
    </lineage>
</organism>
<evidence type="ECO:0000313" key="19">
    <source>
        <dbReference type="RefSeq" id="XP_011305930.1"/>
    </source>
</evidence>
<evidence type="ECO:0000256" key="5">
    <source>
        <dbReference type="ARBA" id="ARBA00022473"/>
    </source>
</evidence>
<keyword evidence="18" id="KW-1185">Reference proteome</keyword>
<dbReference type="EMBL" id="GBYB01002316">
    <property type="protein sequence ID" value="JAG72083.1"/>
    <property type="molecule type" value="Transcribed_RNA"/>
</dbReference>
<dbReference type="GO" id="GO:0003676">
    <property type="term" value="F:nucleic acid binding"/>
    <property type="evidence" value="ECO:0007669"/>
    <property type="project" value="InterPro"/>
</dbReference>
<gene>
    <name evidence="17" type="primary">znf830</name>
    <name evidence="19" type="synonym">LOC105268248</name>
    <name evidence="17" type="ORF">g.46496</name>
</gene>
<protein>
    <recommendedName>
        <fullName evidence="3">Zinc finger protein 830</fullName>
    </recommendedName>
    <alternativeName>
        <fullName evidence="14">Coiled-coil domain-containing protein 16</fullName>
    </alternativeName>
</protein>
<keyword evidence="9" id="KW-0498">Mitosis</keyword>
<feature type="region of interest" description="Disordered" evidence="15">
    <location>
        <begin position="149"/>
        <end position="173"/>
    </location>
</feature>
<evidence type="ECO:0000256" key="7">
    <source>
        <dbReference type="ARBA" id="ARBA00022723"/>
    </source>
</evidence>
<evidence type="ECO:0000256" key="8">
    <source>
        <dbReference type="ARBA" id="ARBA00022771"/>
    </source>
</evidence>
<evidence type="ECO:0000256" key="9">
    <source>
        <dbReference type="ARBA" id="ARBA00022776"/>
    </source>
</evidence>
<dbReference type="RefSeq" id="XP_011305930.1">
    <property type="nucleotide sequence ID" value="XM_011307628.1"/>
</dbReference>
<evidence type="ECO:0000256" key="6">
    <source>
        <dbReference type="ARBA" id="ARBA00022618"/>
    </source>
</evidence>
<dbReference type="AlphaFoldDB" id="A0A0C9R6D6"/>
<evidence type="ECO:0000256" key="10">
    <source>
        <dbReference type="ARBA" id="ARBA00022833"/>
    </source>
</evidence>
<evidence type="ECO:0000256" key="14">
    <source>
        <dbReference type="ARBA" id="ARBA00030672"/>
    </source>
</evidence>
<dbReference type="GO" id="GO:0033314">
    <property type="term" value="P:mitotic DNA replication checkpoint signaling"/>
    <property type="evidence" value="ECO:0007669"/>
    <property type="project" value="TreeGrafter"/>
</dbReference>
<keyword evidence="6" id="KW-0132">Cell division</keyword>
<keyword evidence="8" id="KW-0863">Zinc-finger</keyword>
<dbReference type="OrthoDB" id="77607at2759"/>
<evidence type="ECO:0000313" key="18">
    <source>
        <dbReference type="Proteomes" id="UP000694866"/>
    </source>
</evidence>
<name>A0A0C9R6D6_9HYME</name>
<sequence length="284" mass="32498">MSGGKKISQHDLRRAMMDHKKKSGAVKKIDSPLAKYTDNGQLMCVICKSIIRSETVWPVHLNSKSHKENVISAKKLLEMKEVPSKVEKAFKRPSSPPRGSQSPKKVKGILRNPQTSPALPPDFFDNPNGTSRNNLPTVTKQTEELVIKSSKEENKDLKDAESTNSTALPEGFFDDPILDAKVRNVEYKDPIEEEWDKFQKEMREEAAQSAQIIAEDQEEATTERQLDEIEEQIRNWSRVMDLVRRKEQVQAAERKKESVDEDMSSGDESDYDEFLDWRAKTSYK</sequence>
<evidence type="ECO:0000259" key="16">
    <source>
        <dbReference type="Pfam" id="PF23406"/>
    </source>
</evidence>
<keyword evidence="10" id="KW-0862">Zinc</keyword>
<dbReference type="KEGG" id="fas:105268248"/>
<evidence type="ECO:0000256" key="3">
    <source>
        <dbReference type="ARBA" id="ARBA00017358"/>
    </source>
</evidence>
<dbReference type="InterPro" id="IPR040050">
    <property type="entry name" value="ZNF830-like"/>
</dbReference>
<comment type="subcellular location">
    <subcellularLocation>
        <location evidence="1">Chromosome</location>
    </subcellularLocation>
    <subcellularLocation>
        <location evidence="2">Nucleus speckle</location>
    </subcellularLocation>
</comment>
<feature type="region of interest" description="Disordered" evidence="15">
    <location>
        <begin position="247"/>
        <end position="272"/>
    </location>
</feature>